<dbReference type="AlphaFoldDB" id="A0A328FEJ2"/>
<evidence type="ECO:0000313" key="4">
    <source>
        <dbReference type="Proteomes" id="UP000293902"/>
    </source>
</evidence>
<accession>A0A328FEJ2</accession>
<dbReference type="PANTHER" id="PTHR12697">
    <property type="entry name" value="PBS LYASE HEAT-LIKE PROTEIN"/>
    <property type="match status" value="1"/>
</dbReference>
<dbReference type="PANTHER" id="PTHR12697:SF38">
    <property type="entry name" value="PBS LYASE HEAT DOMAIN PROTEIN REPEAT-CONTAINING PROTEIN"/>
    <property type="match status" value="1"/>
</dbReference>
<sequence length="863" mass="97884">MLIKSTFIFTGRSIVLFSVILLSFFFISPHASDARDVLETDPFYQRLKEIWSKVDMERDLEYWRAPERTPGKVLCEVPAVNDFWVSCDRWPDGSDPRRFGLDALRLSNAKTDHEKALAVYRWVRRWMIFNNKKGCPTERLNPDVTGRPWVNQADKLLNGYGVHWCGGQARVVEQVWRALGYRAEKVVRGGHTIVGMHYQDYDGISRWHGLDVSHSAVGWHSSYKRLLSLDELSSQWYAFYYQYGLPGNGHLYFNDHPMELSFRRGETLERLWGNVGKPYQDNVAQGKGMAEKVPAFERGPYFPFTYGNGIWRYKPDFSRPDWEKGLAAPLVNMVSEKLQPAKVSAPATAVWCFRTPYIISDAEVRLKIFRKTTREKISISLSPDNGKTWKKVWACPDHVLGEQDIVVPICDKFEVAEKGARPPGDFNSPFGRYAYQLKLELFTSGQPGDCRVEAIDFENTVQLNLYSLPQLHPGKNKILVRGSIEPGEAVQISYVWDDPTGKDRRNVTHVEKSPYTYEIVAGGIKWEDCICKSITIEAVAATGQGNHTIVKEKLSRYIVDKKLPPVEQTMGRWNGQPLKKNLPKLTDVRAATRDIKRFKRMMRAAVMIADPQTFDAFKELSYKESSPNNKLLAFVGMYRSNPEKARSVLLDILSDRNGSRVVWSKGKDKKDLGWGREQSWCVGGTVIGYIVAEAQWKEFLPGLLNVLASKQCLPGWGPRYGTVRVIGRLGVGNKEAAEAIRGVLEHKYRKEHGDTLIAAALAAGQIGDPAAIPALKKHLERDYWPLKHNTALALSQLGDKSIRPRMQEWLTVVFDENFRGYAAEALKNIGDPGSINSLEKALAVEPFPWVRLKMEAAVNALRK</sequence>
<keyword evidence="4" id="KW-1185">Reference proteome</keyword>
<dbReference type="EMBL" id="CP036313">
    <property type="protein sequence ID" value="QBH12454.1"/>
    <property type="molecule type" value="Genomic_DNA"/>
</dbReference>
<dbReference type="GO" id="GO:0016491">
    <property type="term" value="F:oxidoreductase activity"/>
    <property type="evidence" value="ECO:0007669"/>
    <property type="project" value="TreeGrafter"/>
</dbReference>
<proteinExistence type="predicted"/>
<gene>
    <name evidence="2" type="ORF">DO021_13435</name>
    <name evidence="1" type="ORF">EYB58_05735</name>
</gene>
<name>A0A328FEJ2_9BACT</name>
<evidence type="ECO:0000313" key="3">
    <source>
        <dbReference type="Proteomes" id="UP000248798"/>
    </source>
</evidence>
<dbReference type="EMBL" id="QLNI01000026">
    <property type="protein sequence ID" value="RAM01485.1"/>
    <property type="molecule type" value="Genomic_DNA"/>
</dbReference>
<dbReference type="OrthoDB" id="222978at2"/>
<dbReference type="InterPro" id="IPR016024">
    <property type="entry name" value="ARM-type_fold"/>
</dbReference>
<dbReference type="Pfam" id="PF13646">
    <property type="entry name" value="HEAT_2"/>
    <property type="match status" value="1"/>
</dbReference>
<dbReference type="Proteomes" id="UP000293902">
    <property type="component" value="Chromosome"/>
</dbReference>
<dbReference type="Pfam" id="PF03130">
    <property type="entry name" value="HEAT_PBS"/>
    <property type="match status" value="1"/>
</dbReference>
<evidence type="ECO:0000313" key="2">
    <source>
        <dbReference type="EMBL" id="RAM01485.1"/>
    </source>
</evidence>
<dbReference type="SUPFAM" id="SSF48371">
    <property type="entry name" value="ARM repeat"/>
    <property type="match status" value="1"/>
</dbReference>
<dbReference type="RefSeq" id="WP_111957501.1">
    <property type="nucleotide sequence ID" value="NZ_JAAGRP010000029.1"/>
</dbReference>
<dbReference type="Proteomes" id="UP000248798">
    <property type="component" value="Unassembled WGS sequence"/>
</dbReference>
<dbReference type="Gene3D" id="1.25.10.10">
    <property type="entry name" value="Leucine-rich Repeat Variant"/>
    <property type="match status" value="1"/>
</dbReference>
<organism evidence="2 3">
    <name type="scientific">Desulfobacter hydrogenophilus</name>
    <dbReference type="NCBI Taxonomy" id="2291"/>
    <lineage>
        <taxon>Bacteria</taxon>
        <taxon>Pseudomonadati</taxon>
        <taxon>Thermodesulfobacteriota</taxon>
        <taxon>Desulfobacteria</taxon>
        <taxon>Desulfobacterales</taxon>
        <taxon>Desulfobacteraceae</taxon>
        <taxon>Desulfobacter</taxon>
    </lineage>
</organism>
<reference evidence="1 4" key="2">
    <citation type="submission" date="2019-02" db="EMBL/GenBank/DDBJ databases">
        <title>Complete genome sequence of Desulfobacter hydrogenophilus AcRS1.</title>
        <authorList>
            <person name="Marietou A."/>
            <person name="Lund M.B."/>
            <person name="Marshall I.P.G."/>
            <person name="Schreiber L."/>
            <person name="Jorgensen B."/>
        </authorList>
    </citation>
    <scope>NUCLEOTIDE SEQUENCE [LARGE SCALE GENOMIC DNA]</scope>
    <source>
        <strain evidence="1 4">AcRS1</strain>
    </source>
</reference>
<protein>
    <submittedName>
        <fullName evidence="1">HEAT repeat domain-containing protein</fullName>
    </submittedName>
</protein>
<evidence type="ECO:0000313" key="1">
    <source>
        <dbReference type="EMBL" id="QBH12454.1"/>
    </source>
</evidence>
<dbReference type="SMART" id="SM00567">
    <property type="entry name" value="EZ_HEAT"/>
    <property type="match status" value="4"/>
</dbReference>
<dbReference type="InterPro" id="IPR011989">
    <property type="entry name" value="ARM-like"/>
</dbReference>
<reference evidence="2 3" key="1">
    <citation type="submission" date="2018-06" db="EMBL/GenBank/DDBJ databases">
        <title>Complete Genome Sequence of Desulfobacter hydrogenophilus (DSM3380).</title>
        <authorList>
            <person name="Marietou A."/>
            <person name="Schreiber L."/>
            <person name="Marshall I."/>
            <person name="Jorgensen B."/>
        </authorList>
    </citation>
    <scope>NUCLEOTIDE SEQUENCE [LARGE SCALE GENOMIC DNA]</scope>
    <source>
        <strain evidence="2 3">DSM 3380</strain>
    </source>
</reference>
<dbReference type="InterPro" id="IPR004155">
    <property type="entry name" value="PBS_lyase_HEAT"/>
</dbReference>